<evidence type="ECO:0000313" key="2">
    <source>
        <dbReference type="EMBL" id="MBG6137752.1"/>
    </source>
</evidence>
<dbReference type="InterPro" id="IPR023902">
    <property type="entry name" value="Sporulation_SdpA"/>
</dbReference>
<reference evidence="2" key="1">
    <citation type="submission" date="2020-11" db="EMBL/GenBank/DDBJ databases">
        <title>Sequencing the genomes of 1000 actinobacteria strains.</title>
        <authorList>
            <person name="Klenk H.-P."/>
        </authorList>
    </citation>
    <scope>NUCLEOTIDE SEQUENCE</scope>
    <source>
        <strain evidence="2">DSM 45356</strain>
    </source>
</reference>
<name>A0A8J7GJ77_9ACTN</name>
<dbReference type="EMBL" id="JADOUF010000001">
    <property type="protein sequence ID" value="MBG6137752.1"/>
    <property type="molecule type" value="Genomic_DNA"/>
</dbReference>
<dbReference type="Proteomes" id="UP000622552">
    <property type="component" value="Unassembled WGS sequence"/>
</dbReference>
<dbReference type="RefSeq" id="WP_197004577.1">
    <property type="nucleotide sequence ID" value="NZ_BONS01000024.1"/>
</dbReference>
<protein>
    <submittedName>
        <fullName evidence="2">Antimicrobial peptide system SdpA family protein</fullName>
    </submittedName>
</protein>
<dbReference type="NCBIfam" id="TIGR04034">
    <property type="entry name" value="export_SdpA"/>
    <property type="match status" value="1"/>
</dbReference>
<feature type="signal peptide" evidence="1">
    <location>
        <begin position="1"/>
        <end position="18"/>
    </location>
</feature>
<keyword evidence="1" id="KW-0732">Signal</keyword>
<keyword evidence="3" id="KW-1185">Reference proteome</keyword>
<comment type="caution">
    <text evidence="2">The sequence shown here is derived from an EMBL/GenBank/DDBJ whole genome shotgun (WGS) entry which is preliminary data.</text>
</comment>
<accession>A0A8J7GJ77</accession>
<evidence type="ECO:0000313" key="3">
    <source>
        <dbReference type="Proteomes" id="UP000622552"/>
    </source>
</evidence>
<dbReference type="Pfam" id="PF17418">
    <property type="entry name" value="SdpA"/>
    <property type="match status" value="1"/>
</dbReference>
<evidence type="ECO:0000256" key="1">
    <source>
        <dbReference type="SAM" id="SignalP"/>
    </source>
</evidence>
<dbReference type="AlphaFoldDB" id="A0A8J7GJ77"/>
<gene>
    <name evidence="2" type="ORF">IW245_003946</name>
</gene>
<sequence>MASVAAGAVLLVAYVLHAALPASPLHLPGPDTTTVRDLVPQGWAFFTKSPRGKDALVYRHDDDGTWHDLGPGPLAQPKHLMGLDRAPRAQGTEVALLLARVSPDAWRDCDRAPSACLSEATAATTVANGSNLRTVCGDVGLVTQAAVPWAWRDLATTMPSRVARVRVTC</sequence>
<organism evidence="2 3">
    <name type="scientific">Longispora fulva</name>
    <dbReference type="NCBI Taxonomy" id="619741"/>
    <lineage>
        <taxon>Bacteria</taxon>
        <taxon>Bacillati</taxon>
        <taxon>Actinomycetota</taxon>
        <taxon>Actinomycetes</taxon>
        <taxon>Micromonosporales</taxon>
        <taxon>Micromonosporaceae</taxon>
        <taxon>Longispora</taxon>
    </lineage>
</organism>
<feature type="chain" id="PRO_5035183587" evidence="1">
    <location>
        <begin position="19"/>
        <end position="169"/>
    </location>
</feature>
<proteinExistence type="predicted"/>